<reference evidence="1 2" key="1">
    <citation type="journal article" date="2019" name="Sci. Rep.">
        <title>Orb-weaving spider Araneus ventricosus genome elucidates the spidroin gene catalogue.</title>
        <authorList>
            <person name="Kono N."/>
            <person name="Nakamura H."/>
            <person name="Ohtoshi R."/>
            <person name="Moran D.A.P."/>
            <person name="Shinohara A."/>
            <person name="Yoshida Y."/>
            <person name="Fujiwara M."/>
            <person name="Mori M."/>
            <person name="Tomita M."/>
            <person name="Arakawa K."/>
        </authorList>
    </citation>
    <scope>NUCLEOTIDE SEQUENCE [LARGE SCALE GENOMIC DNA]</scope>
</reference>
<accession>A0A4Y2K0Y0</accession>
<keyword evidence="2" id="KW-1185">Reference proteome</keyword>
<protein>
    <submittedName>
        <fullName evidence="1">Uncharacterized protein</fullName>
    </submittedName>
</protein>
<gene>
    <name evidence="1" type="ORF">AVEN_165507_1</name>
</gene>
<evidence type="ECO:0000313" key="1">
    <source>
        <dbReference type="EMBL" id="GBM95807.1"/>
    </source>
</evidence>
<evidence type="ECO:0000313" key="2">
    <source>
        <dbReference type="Proteomes" id="UP000499080"/>
    </source>
</evidence>
<name>A0A4Y2K0Y0_ARAVE</name>
<dbReference type="AlphaFoldDB" id="A0A4Y2K0Y0"/>
<dbReference type="Proteomes" id="UP000499080">
    <property type="component" value="Unassembled WGS sequence"/>
</dbReference>
<organism evidence="1 2">
    <name type="scientific">Araneus ventricosus</name>
    <name type="common">Orbweaver spider</name>
    <name type="synonym">Epeira ventricosa</name>
    <dbReference type="NCBI Taxonomy" id="182803"/>
    <lineage>
        <taxon>Eukaryota</taxon>
        <taxon>Metazoa</taxon>
        <taxon>Ecdysozoa</taxon>
        <taxon>Arthropoda</taxon>
        <taxon>Chelicerata</taxon>
        <taxon>Arachnida</taxon>
        <taxon>Araneae</taxon>
        <taxon>Araneomorphae</taxon>
        <taxon>Entelegynae</taxon>
        <taxon>Araneoidea</taxon>
        <taxon>Araneidae</taxon>
        <taxon>Araneus</taxon>
    </lineage>
</organism>
<sequence length="137" mass="16087">MKKNDISNLKRIGKFSQFKASVKKFHEEEEEFLQNLLYDDVIDAIWSWCFSFGEMMDDSHDFSFGEWAVFCERRSRDSQMMCQDHIPNFILVALIVFELSCLQIDLIPKLCFSDSGTSKTWRFVKISSSNFLTITIL</sequence>
<proteinExistence type="predicted"/>
<dbReference type="EMBL" id="BGPR01004092">
    <property type="protein sequence ID" value="GBM95807.1"/>
    <property type="molecule type" value="Genomic_DNA"/>
</dbReference>
<comment type="caution">
    <text evidence="1">The sequence shown here is derived from an EMBL/GenBank/DDBJ whole genome shotgun (WGS) entry which is preliminary data.</text>
</comment>